<accession>A0A6J8EM37</accession>
<gene>
    <name evidence="3" type="ORF">MCOR_53729</name>
</gene>
<evidence type="ECO:0000256" key="1">
    <source>
        <dbReference type="SAM" id="MobiDB-lite"/>
    </source>
</evidence>
<dbReference type="Proteomes" id="UP000507470">
    <property type="component" value="Unassembled WGS sequence"/>
</dbReference>
<dbReference type="PROSITE" id="PS51257">
    <property type="entry name" value="PROKAR_LIPOPROTEIN"/>
    <property type="match status" value="1"/>
</dbReference>
<dbReference type="InterPro" id="IPR051077">
    <property type="entry name" value="Ca-dependent_lectin"/>
</dbReference>
<dbReference type="PANTHER" id="PTHR24024">
    <property type="entry name" value="PULMONARY SURFACTANT-ASSOCIATED PROTEIN A"/>
    <property type="match status" value="1"/>
</dbReference>
<feature type="signal peptide" evidence="2">
    <location>
        <begin position="1"/>
        <end position="22"/>
    </location>
</feature>
<reference evidence="3 4" key="1">
    <citation type="submission" date="2020-06" db="EMBL/GenBank/DDBJ databases">
        <authorList>
            <person name="Li R."/>
            <person name="Bekaert M."/>
        </authorList>
    </citation>
    <scope>NUCLEOTIDE SEQUENCE [LARGE SCALE GENOMIC DNA]</scope>
    <source>
        <strain evidence="4">wild</strain>
    </source>
</reference>
<dbReference type="OrthoDB" id="6127486at2759"/>
<evidence type="ECO:0000256" key="2">
    <source>
        <dbReference type="SAM" id="SignalP"/>
    </source>
</evidence>
<evidence type="ECO:0000313" key="4">
    <source>
        <dbReference type="Proteomes" id="UP000507470"/>
    </source>
</evidence>
<keyword evidence="2" id="KW-0732">Signal</keyword>
<protein>
    <submittedName>
        <fullName evidence="3">Uncharacterized protein</fullName>
    </submittedName>
</protein>
<proteinExistence type="predicted"/>
<dbReference type="PANTHER" id="PTHR24024:SF18">
    <property type="entry name" value="SHORT-CHAIN COLLAGEN C4-LIKE"/>
    <property type="match status" value="1"/>
</dbReference>
<keyword evidence="4" id="KW-1185">Reference proteome</keyword>
<dbReference type="EMBL" id="CACVKT020009360">
    <property type="protein sequence ID" value="CAC5421634.1"/>
    <property type="molecule type" value="Genomic_DNA"/>
</dbReference>
<name>A0A6J8EM37_MYTCO</name>
<dbReference type="AlphaFoldDB" id="A0A6J8EM37"/>
<dbReference type="GO" id="GO:0005615">
    <property type="term" value="C:extracellular space"/>
    <property type="evidence" value="ECO:0007669"/>
    <property type="project" value="TreeGrafter"/>
</dbReference>
<feature type="region of interest" description="Disordered" evidence="1">
    <location>
        <begin position="391"/>
        <end position="412"/>
    </location>
</feature>
<organism evidence="3 4">
    <name type="scientific">Mytilus coruscus</name>
    <name type="common">Sea mussel</name>
    <dbReference type="NCBI Taxonomy" id="42192"/>
    <lineage>
        <taxon>Eukaryota</taxon>
        <taxon>Metazoa</taxon>
        <taxon>Spiralia</taxon>
        <taxon>Lophotrochozoa</taxon>
        <taxon>Mollusca</taxon>
        <taxon>Bivalvia</taxon>
        <taxon>Autobranchia</taxon>
        <taxon>Pteriomorphia</taxon>
        <taxon>Mytilida</taxon>
        <taxon>Mytiloidea</taxon>
        <taxon>Mytilidae</taxon>
        <taxon>Mytilinae</taxon>
        <taxon>Mytilus</taxon>
    </lineage>
</organism>
<feature type="chain" id="PRO_5027085560" evidence="2">
    <location>
        <begin position="23"/>
        <end position="412"/>
    </location>
</feature>
<evidence type="ECO:0000313" key="3">
    <source>
        <dbReference type="EMBL" id="CAC5421634.1"/>
    </source>
</evidence>
<sequence length="412" mass="46288">MLDWKLFTVVSMLSVLIAICSCESEMFDDLIEQNLKNLKKIQLLHKQQGSSTNYTDVPYTGASSETYVRWGRTSCPGGTSLVYDGYAAGNAFDKRGSGTNLLCLPRNPEFKKYSSGMDPYSGRIFGVEYEIIKDKPYPKRFHNQDMPCAVCLTRKRSTVLIVPGKINCHSGWHKEFSGYLMSEYTTNQWSQSEYICVDELLESLPGGSANTNHAVVYPVEAVCGSLKCPPYENGKELTCVKETQSVNTIDFEKLLIDEKETGEQAFLIMFPTGTLLLLSVEVWNLINNKKERRICDFIICKPTIETQVGSDDVLGDMFVNSPGNPFICKTINCITISIDHVVKELNLNSQINVKSNQISISELLYEELIGRPQNKNSSGDEQDEDINAVMGITQSSRTRQRRTPSILKDYFA</sequence>